<keyword evidence="8" id="KW-1185">Reference proteome</keyword>
<dbReference type="GO" id="GO:0003677">
    <property type="term" value="F:DNA binding"/>
    <property type="evidence" value="ECO:0007669"/>
    <property type="project" value="UniProtKB-KW"/>
</dbReference>
<evidence type="ECO:0000256" key="4">
    <source>
        <dbReference type="ARBA" id="ARBA00034617"/>
    </source>
</evidence>
<dbReference type="SUPFAM" id="SSF52540">
    <property type="entry name" value="P-loop containing nucleoside triphosphate hydrolases"/>
    <property type="match status" value="1"/>
</dbReference>
<evidence type="ECO:0000256" key="3">
    <source>
        <dbReference type="ARBA" id="ARBA00023235"/>
    </source>
</evidence>
<proteinExistence type="inferred from homology"/>
<evidence type="ECO:0000256" key="5">
    <source>
        <dbReference type="ARBA" id="ARBA00034808"/>
    </source>
</evidence>
<feature type="domain" description="Helicase ATP-binding" evidence="6">
    <location>
        <begin position="32"/>
        <end position="179"/>
    </location>
</feature>
<dbReference type="EMBL" id="KV722559">
    <property type="protein sequence ID" value="OCH85845.1"/>
    <property type="molecule type" value="Genomic_DNA"/>
</dbReference>
<evidence type="ECO:0000313" key="8">
    <source>
        <dbReference type="Proteomes" id="UP000250043"/>
    </source>
</evidence>
<dbReference type="GO" id="GO:0005694">
    <property type="term" value="C:chromosome"/>
    <property type="evidence" value="ECO:0007669"/>
    <property type="project" value="TreeGrafter"/>
</dbReference>
<dbReference type="Gene3D" id="3.40.50.300">
    <property type="entry name" value="P-loop containing nucleotide triphosphate hydrolases"/>
    <property type="match status" value="3"/>
</dbReference>
<gene>
    <name evidence="7" type="ORF">OBBRIDRAFT_814893</name>
</gene>
<evidence type="ECO:0000259" key="6">
    <source>
        <dbReference type="PROSITE" id="PS51192"/>
    </source>
</evidence>
<dbReference type="OrthoDB" id="10261556at2759"/>
<dbReference type="EC" id="5.6.2.4" evidence="5"/>
<dbReference type="PANTHER" id="PTHR13710">
    <property type="entry name" value="DNA HELICASE RECQ FAMILY MEMBER"/>
    <property type="match status" value="1"/>
</dbReference>
<dbReference type="SMART" id="SM00487">
    <property type="entry name" value="DEXDc"/>
    <property type="match status" value="1"/>
</dbReference>
<dbReference type="InterPro" id="IPR011545">
    <property type="entry name" value="DEAD/DEAH_box_helicase_dom"/>
</dbReference>
<dbReference type="Proteomes" id="UP000250043">
    <property type="component" value="Unassembled WGS sequence"/>
</dbReference>
<evidence type="ECO:0000313" key="7">
    <source>
        <dbReference type="EMBL" id="OCH85845.1"/>
    </source>
</evidence>
<dbReference type="Pfam" id="PF00270">
    <property type="entry name" value="DEAD"/>
    <property type="match status" value="2"/>
</dbReference>
<dbReference type="PROSITE" id="PS51192">
    <property type="entry name" value="HELICASE_ATP_BIND_1"/>
    <property type="match status" value="1"/>
</dbReference>
<dbReference type="GO" id="GO:0005737">
    <property type="term" value="C:cytoplasm"/>
    <property type="evidence" value="ECO:0007669"/>
    <property type="project" value="TreeGrafter"/>
</dbReference>
<dbReference type="GO" id="GO:0005524">
    <property type="term" value="F:ATP binding"/>
    <property type="evidence" value="ECO:0007669"/>
    <property type="project" value="InterPro"/>
</dbReference>
<organism evidence="7 8">
    <name type="scientific">Obba rivulosa</name>
    <dbReference type="NCBI Taxonomy" id="1052685"/>
    <lineage>
        <taxon>Eukaryota</taxon>
        <taxon>Fungi</taxon>
        <taxon>Dikarya</taxon>
        <taxon>Basidiomycota</taxon>
        <taxon>Agaricomycotina</taxon>
        <taxon>Agaricomycetes</taxon>
        <taxon>Polyporales</taxon>
        <taxon>Gelatoporiaceae</taxon>
        <taxon>Obba</taxon>
    </lineage>
</organism>
<dbReference type="GO" id="GO:0016787">
    <property type="term" value="F:hydrolase activity"/>
    <property type="evidence" value="ECO:0007669"/>
    <property type="project" value="UniProtKB-KW"/>
</dbReference>
<evidence type="ECO:0000256" key="1">
    <source>
        <dbReference type="ARBA" id="ARBA00005446"/>
    </source>
</evidence>
<comment type="catalytic activity">
    <reaction evidence="4">
        <text>Couples ATP hydrolysis with the unwinding of duplex DNA by translocating in the 3'-5' direction.</text>
        <dbReference type="EC" id="5.6.2.4"/>
    </reaction>
</comment>
<keyword evidence="7" id="KW-0378">Hydrolase</keyword>
<comment type="similarity">
    <text evidence="1">Belongs to the helicase family. RecQ subfamily.</text>
</comment>
<dbReference type="GO" id="GO:0009378">
    <property type="term" value="F:four-way junction helicase activity"/>
    <property type="evidence" value="ECO:0007669"/>
    <property type="project" value="TreeGrafter"/>
</dbReference>
<dbReference type="GO" id="GO:0000724">
    <property type="term" value="P:double-strand break repair via homologous recombination"/>
    <property type="evidence" value="ECO:0007669"/>
    <property type="project" value="TreeGrafter"/>
</dbReference>
<accession>A0A8E2AUZ5</accession>
<reference evidence="7 8" key="1">
    <citation type="submission" date="2016-07" db="EMBL/GenBank/DDBJ databases">
        <title>Draft genome of the white-rot fungus Obba rivulosa 3A-2.</title>
        <authorList>
            <consortium name="DOE Joint Genome Institute"/>
            <person name="Miettinen O."/>
            <person name="Riley R."/>
            <person name="Acob R."/>
            <person name="Barry K."/>
            <person name="Cullen D."/>
            <person name="De Vries R."/>
            <person name="Hainaut M."/>
            <person name="Hatakka A."/>
            <person name="Henrissat B."/>
            <person name="Hilden K."/>
            <person name="Kuo R."/>
            <person name="Labutti K."/>
            <person name="Lipzen A."/>
            <person name="Makela M.R."/>
            <person name="Sandor L."/>
            <person name="Spatafora J.W."/>
            <person name="Grigoriev I.V."/>
            <person name="Hibbett D.S."/>
        </authorList>
    </citation>
    <scope>NUCLEOTIDE SEQUENCE [LARGE SCALE GENOMIC DNA]</scope>
    <source>
        <strain evidence="7 8">3A-2</strain>
    </source>
</reference>
<dbReference type="InterPro" id="IPR027417">
    <property type="entry name" value="P-loop_NTPase"/>
</dbReference>
<name>A0A8E2AUZ5_9APHY</name>
<keyword evidence="3" id="KW-0413">Isomerase</keyword>
<dbReference type="AlphaFoldDB" id="A0A8E2AUZ5"/>
<dbReference type="PANTHER" id="PTHR13710:SF105">
    <property type="entry name" value="ATP-DEPENDENT DNA HELICASE Q1"/>
    <property type="match status" value="1"/>
</dbReference>
<protein>
    <recommendedName>
        <fullName evidence="5">DNA 3'-5' helicase</fullName>
        <ecNumber evidence="5">5.6.2.4</ecNumber>
    </recommendedName>
</protein>
<keyword evidence="2" id="KW-0238">DNA-binding</keyword>
<evidence type="ECO:0000256" key="2">
    <source>
        <dbReference type="ARBA" id="ARBA00023125"/>
    </source>
</evidence>
<dbReference type="InterPro" id="IPR014001">
    <property type="entry name" value="Helicase_ATP-bd"/>
</dbReference>
<dbReference type="GO" id="GO:0043138">
    <property type="term" value="F:3'-5' DNA helicase activity"/>
    <property type="evidence" value="ECO:0007669"/>
    <property type="project" value="UniProtKB-EC"/>
</dbReference>
<sequence length="331" mass="37817">MSRLAWSTQRIRDLVQKKFRQRPCLFQLKISRSLYKKQNDVIAIAATGSGKTLSFWIPLLMALEDKQDKFIIVVTPLNILGWQNAKTLTAAGISAVSVNAKNAMDETFQKSAFTSRLLYFVFDEGHCVSGWSSFREQYKYIGNLHFLISDTIPFYVASATLPSPILSDITDSLNLRSKCTDHIFRLNDWLDIAISVRKMQHAVNIFKDFNALILDNFQEGDPPPLKFLIFFDSIKEAEVAVWHLRSCLPDTLRSKIKYFHSIMSDNYRHDEYEALKNSDIFGLCVTDLFGMGLYLPNKVPISMNILWQHFGRTARGDGIEGYAILIAEKAH</sequence>